<dbReference type="EMBL" id="JANBPU010000725">
    <property type="protein sequence ID" value="KAJ1909570.1"/>
    <property type="molecule type" value="Genomic_DNA"/>
</dbReference>
<evidence type="ECO:0000313" key="2">
    <source>
        <dbReference type="EMBL" id="KAJ1909570.1"/>
    </source>
</evidence>
<organism evidence="2 3">
    <name type="scientific">Mycoemilia scoparia</name>
    <dbReference type="NCBI Taxonomy" id="417184"/>
    <lineage>
        <taxon>Eukaryota</taxon>
        <taxon>Fungi</taxon>
        <taxon>Fungi incertae sedis</taxon>
        <taxon>Zoopagomycota</taxon>
        <taxon>Kickxellomycotina</taxon>
        <taxon>Kickxellomycetes</taxon>
        <taxon>Kickxellales</taxon>
        <taxon>Kickxellaceae</taxon>
        <taxon>Mycoemilia</taxon>
    </lineage>
</organism>
<protein>
    <submittedName>
        <fullName evidence="2">Uncharacterized protein</fullName>
    </submittedName>
</protein>
<keyword evidence="3" id="KW-1185">Reference proteome</keyword>
<dbReference type="Proteomes" id="UP001150538">
    <property type="component" value="Unassembled WGS sequence"/>
</dbReference>
<evidence type="ECO:0000256" key="1">
    <source>
        <dbReference type="SAM" id="MobiDB-lite"/>
    </source>
</evidence>
<sequence>MAQFNKTPPHGTENTNAGITTNTSDMEMSPGASSYQNTQHIISINDADILSNMIPEFKSDMNGLTTTEWKKATEECLGIVKASNMSSLVPALLKKRLDMDAKRKINYIVTNTAEDVYRELEILYPTNKHLLMLRNLLITKELFKGVPADQAKSVALSFYNCLGKDDFTAMSIATVLSEVYLDEWVIHHKFCLSKQYQNSTKKLSKK</sequence>
<comment type="caution">
    <text evidence="2">The sequence shown here is derived from an EMBL/GenBank/DDBJ whole genome shotgun (WGS) entry which is preliminary data.</text>
</comment>
<proteinExistence type="predicted"/>
<reference evidence="2" key="1">
    <citation type="submission" date="2022-07" db="EMBL/GenBank/DDBJ databases">
        <title>Phylogenomic reconstructions and comparative analyses of Kickxellomycotina fungi.</title>
        <authorList>
            <person name="Reynolds N.K."/>
            <person name="Stajich J.E."/>
            <person name="Barry K."/>
            <person name="Grigoriev I.V."/>
            <person name="Crous P."/>
            <person name="Smith M.E."/>
        </authorList>
    </citation>
    <scope>NUCLEOTIDE SEQUENCE</scope>
    <source>
        <strain evidence="2">NBRC 100468</strain>
    </source>
</reference>
<name>A0A9W7ZSQ1_9FUNG</name>
<accession>A0A9W7ZSQ1</accession>
<evidence type="ECO:0000313" key="3">
    <source>
        <dbReference type="Proteomes" id="UP001150538"/>
    </source>
</evidence>
<dbReference type="AlphaFoldDB" id="A0A9W7ZSQ1"/>
<feature type="region of interest" description="Disordered" evidence="1">
    <location>
        <begin position="1"/>
        <end position="33"/>
    </location>
</feature>
<gene>
    <name evidence="2" type="ORF">H4219_006384</name>
</gene>